<evidence type="ECO:0000256" key="9">
    <source>
        <dbReference type="ARBA" id="ARBA00023027"/>
    </source>
</evidence>
<dbReference type="Pfam" id="PF07992">
    <property type="entry name" value="Pyr_redox_2"/>
    <property type="match status" value="1"/>
</dbReference>
<dbReference type="SUPFAM" id="SSF47473">
    <property type="entry name" value="EF-hand"/>
    <property type="match status" value="1"/>
</dbReference>
<evidence type="ECO:0000256" key="3">
    <source>
        <dbReference type="ARBA" id="ARBA00012637"/>
    </source>
</evidence>
<evidence type="ECO:0000259" key="13">
    <source>
        <dbReference type="PROSITE" id="PS50222"/>
    </source>
</evidence>
<keyword evidence="8" id="KW-0560">Oxidoreductase</keyword>
<feature type="domain" description="EF-hand" evidence="13">
    <location>
        <begin position="417"/>
        <end position="452"/>
    </location>
</feature>
<dbReference type="GO" id="GO:0050136">
    <property type="term" value="F:NADH dehydrogenase (quinone) (non-electrogenic) activity"/>
    <property type="evidence" value="ECO:0007669"/>
    <property type="project" value="UniProtKB-EC"/>
</dbReference>
<keyword evidence="5" id="KW-0274">FAD</keyword>
<dbReference type="GO" id="GO:0005743">
    <property type="term" value="C:mitochondrial inner membrane"/>
    <property type="evidence" value="ECO:0007669"/>
    <property type="project" value="UniProtKB-SubCell"/>
</dbReference>
<dbReference type="GO" id="GO:0005509">
    <property type="term" value="F:calcium ion binding"/>
    <property type="evidence" value="ECO:0007669"/>
    <property type="project" value="InterPro"/>
</dbReference>
<dbReference type="InterPro" id="IPR002048">
    <property type="entry name" value="EF_hand_dom"/>
</dbReference>
<dbReference type="InterPro" id="IPR023753">
    <property type="entry name" value="FAD/NAD-binding_dom"/>
</dbReference>
<evidence type="ECO:0000313" key="15">
    <source>
        <dbReference type="Proteomes" id="UP000241769"/>
    </source>
</evidence>
<dbReference type="PROSITE" id="PS50222">
    <property type="entry name" value="EF_HAND_2"/>
    <property type="match status" value="3"/>
</dbReference>
<organism evidence="14 15">
    <name type="scientific">Planoprotostelium fungivorum</name>
    <dbReference type="NCBI Taxonomy" id="1890364"/>
    <lineage>
        <taxon>Eukaryota</taxon>
        <taxon>Amoebozoa</taxon>
        <taxon>Evosea</taxon>
        <taxon>Variosea</taxon>
        <taxon>Cavosteliida</taxon>
        <taxon>Cavosteliaceae</taxon>
        <taxon>Planoprotostelium</taxon>
    </lineage>
</organism>
<evidence type="ECO:0000313" key="14">
    <source>
        <dbReference type="EMBL" id="PRP75039.1"/>
    </source>
</evidence>
<keyword evidence="4" id="KW-0285">Flavoprotein</keyword>
<evidence type="ECO:0000256" key="2">
    <source>
        <dbReference type="ARBA" id="ARBA00005272"/>
    </source>
</evidence>
<evidence type="ECO:0000256" key="11">
    <source>
        <dbReference type="ARBA" id="ARBA00049010"/>
    </source>
</evidence>
<dbReference type="InterPro" id="IPR018247">
    <property type="entry name" value="EF_Hand_1_Ca_BS"/>
</dbReference>
<keyword evidence="9" id="KW-0520">NAD</keyword>
<dbReference type="SUPFAM" id="SSF51905">
    <property type="entry name" value="FAD/NAD(P)-binding domain"/>
    <property type="match status" value="2"/>
</dbReference>
<keyword evidence="12" id="KW-1133">Transmembrane helix</keyword>
<sequence length="696" mass="78548">MLRCSALLSKQNSTWRSLCKTIPSKPCGFTRACIPIVSQHSRHSSTGNTHDPLVPINKGRQQRWSILVGLLAGTAVLSLGFWMIDGVVEKKQNTLGEEDEKKKVVVVGGGFAGMSFVKSISTRRYEVILITPDNHFVYTPLLYDLTFGNVSSSVAALPIRVLLRLWGQKKVKCIEGMVASINPDKNNIQIVVNGRKSTVDYDTLVLCTGSTFSTPSIKGIQENSLSLKTASDAYNIRTKIMQSYEAASTPGLEEKEVQRLLTFVVVGTNAAGINFASSLDSFVEQMEKNYPKLKNKSRIHVVGTEDESILNVYDTKINQYYKNNVLKSLNGDRCHLVKGTLQQVNPKQIKLEGNKTIDYNLCVSFAGSAPVSVVKQLMSLSKKQSNQRALVTNEWQQVKGFQNIYALGECSTLDQKHILKQWDQIFEDLDQNKDGTIDETEFQELYKRYSRKYPQLLGYAHASETLFKTGDIVQLICKDKLLVGDTNKDNLLSPDEFHELLVRVDSILTCFPATAQTAQQQGKYLAGALNSVLKESDVKKLFRELDEDGTGYLEWKEIKKGLRKLGLNTSKREIEEFMAVMDTNKDRKIDESEFLTFVLEKQHQGNIGDWKKLTHSKIHPFRYKHLGGFEYVGYTDQITERGSKSTSIIDGYGAWWLYNSINSSKLLDWRYKLNMAYNKLGSLLFGPDLSKIHERK</sequence>
<evidence type="ECO:0000256" key="12">
    <source>
        <dbReference type="SAM" id="Phobius"/>
    </source>
</evidence>
<accession>A0A2P6MTJ9</accession>
<comment type="similarity">
    <text evidence="2">Belongs to the NADH dehydrogenase family.</text>
</comment>
<dbReference type="EMBL" id="MDYQ01000419">
    <property type="protein sequence ID" value="PRP75039.1"/>
    <property type="molecule type" value="Genomic_DNA"/>
</dbReference>
<feature type="domain" description="EF-hand" evidence="13">
    <location>
        <begin position="569"/>
        <end position="604"/>
    </location>
</feature>
<dbReference type="InParanoid" id="A0A2P6MTJ9"/>
<comment type="catalytic activity">
    <reaction evidence="11">
        <text>a ubiquinone + NADH + H(+) = a ubiquinol + NAD(+)</text>
        <dbReference type="Rhea" id="RHEA:23152"/>
        <dbReference type="Rhea" id="RHEA-COMP:9565"/>
        <dbReference type="Rhea" id="RHEA-COMP:9566"/>
        <dbReference type="ChEBI" id="CHEBI:15378"/>
        <dbReference type="ChEBI" id="CHEBI:16389"/>
        <dbReference type="ChEBI" id="CHEBI:17976"/>
        <dbReference type="ChEBI" id="CHEBI:57540"/>
        <dbReference type="ChEBI" id="CHEBI:57945"/>
    </reaction>
</comment>
<dbReference type="Pfam" id="PF13202">
    <property type="entry name" value="EF-hand_5"/>
    <property type="match status" value="1"/>
</dbReference>
<keyword evidence="6" id="KW-0106">Calcium</keyword>
<comment type="caution">
    <text evidence="14">The sequence shown here is derived from an EMBL/GenBank/DDBJ whole genome shotgun (WGS) entry which is preliminary data.</text>
</comment>
<keyword evidence="7" id="KW-0809">Transit peptide</keyword>
<evidence type="ECO:0000256" key="7">
    <source>
        <dbReference type="ARBA" id="ARBA00022946"/>
    </source>
</evidence>
<keyword evidence="12" id="KW-0472">Membrane</keyword>
<feature type="domain" description="EF-hand" evidence="13">
    <location>
        <begin position="533"/>
        <end position="568"/>
    </location>
</feature>
<dbReference type="AlphaFoldDB" id="A0A2P6MTJ9"/>
<dbReference type="Proteomes" id="UP000241769">
    <property type="component" value="Unassembled WGS sequence"/>
</dbReference>
<evidence type="ECO:0000256" key="8">
    <source>
        <dbReference type="ARBA" id="ARBA00023002"/>
    </source>
</evidence>
<dbReference type="PANTHER" id="PTHR43706:SF47">
    <property type="entry name" value="EXTERNAL NADH-UBIQUINONE OXIDOREDUCTASE 1, MITOCHONDRIAL-RELATED"/>
    <property type="match status" value="1"/>
</dbReference>
<dbReference type="SMART" id="SM00054">
    <property type="entry name" value="EFh"/>
    <property type="match status" value="4"/>
</dbReference>
<keyword evidence="15" id="KW-1185">Reference proteome</keyword>
<evidence type="ECO:0000256" key="6">
    <source>
        <dbReference type="ARBA" id="ARBA00022837"/>
    </source>
</evidence>
<dbReference type="PANTHER" id="PTHR43706">
    <property type="entry name" value="NADH DEHYDROGENASE"/>
    <property type="match status" value="1"/>
</dbReference>
<keyword evidence="12" id="KW-0812">Transmembrane</keyword>
<reference evidence="14 15" key="1">
    <citation type="journal article" date="2018" name="Genome Biol. Evol.">
        <title>Multiple Roots of Fruiting Body Formation in Amoebozoa.</title>
        <authorList>
            <person name="Hillmann F."/>
            <person name="Forbes G."/>
            <person name="Novohradska S."/>
            <person name="Ferling I."/>
            <person name="Riege K."/>
            <person name="Groth M."/>
            <person name="Westermann M."/>
            <person name="Marz M."/>
            <person name="Spaller T."/>
            <person name="Winckler T."/>
            <person name="Schaap P."/>
            <person name="Glockner G."/>
        </authorList>
    </citation>
    <scope>NUCLEOTIDE SEQUENCE [LARGE SCALE GENOMIC DNA]</scope>
    <source>
        <strain evidence="14 15">Jena</strain>
    </source>
</reference>
<evidence type="ECO:0000256" key="1">
    <source>
        <dbReference type="ARBA" id="ARBA00004137"/>
    </source>
</evidence>
<dbReference type="InterPro" id="IPR045024">
    <property type="entry name" value="NDH-2"/>
</dbReference>
<feature type="transmembrane region" description="Helical" evidence="12">
    <location>
        <begin position="64"/>
        <end position="84"/>
    </location>
</feature>
<evidence type="ECO:0000256" key="4">
    <source>
        <dbReference type="ARBA" id="ARBA00022630"/>
    </source>
</evidence>
<evidence type="ECO:0000256" key="10">
    <source>
        <dbReference type="ARBA" id="ARBA00047599"/>
    </source>
</evidence>
<dbReference type="CDD" id="cd00051">
    <property type="entry name" value="EFh"/>
    <property type="match status" value="1"/>
</dbReference>
<dbReference type="Gene3D" id="1.10.238.10">
    <property type="entry name" value="EF-hand"/>
    <property type="match status" value="2"/>
</dbReference>
<dbReference type="EC" id="1.6.5.9" evidence="3"/>
<dbReference type="Pfam" id="PF13499">
    <property type="entry name" value="EF-hand_7"/>
    <property type="match status" value="1"/>
</dbReference>
<evidence type="ECO:0000256" key="5">
    <source>
        <dbReference type="ARBA" id="ARBA00022827"/>
    </source>
</evidence>
<dbReference type="PROSITE" id="PS00018">
    <property type="entry name" value="EF_HAND_1"/>
    <property type="match status" value="4"/>
</dbReference>
<proteinExistence type="inferred from homology"/>
<dbReference type="STRING" id="1890364.A0A2P6MTJ9"/>
<dbReference type="OrthoDB" id="3244603at2759"/>
<dbReference type="InterPro" id="IPR011992">
    <property type="entry name" value="EF-hand-dom_pair"/>
</dbReference>
<gene>
    <name evidence="14" type="ORF">PROFUN_03875</name>
</gene>
<name>A0A2P6MTJ9_9EUKA</name>
<comment type="catalytic activity">
    <reaction evidence="10">
        <text>a quinone + NADH + H(+) = a quinol + NAD(+)</text>
        <dbReference type="Rhea" id="RHEA:46160"/>
        <dbReference type="ChEBI" id="CHEBI:15378"/>
        <dbReference type="ChEBI" id="CHEBI:24646"/>
        <dbReference type="ChEBI" id="CHEBI:57540"/>
        <dbReference type="ChEBI" id="CHEBI:57945"/>
        <dbReference type="ChEBI" id="CHEBI:132124"/>
        <dbReference type="EC" id="1.6.5.9"/>
    </reaction>
</comment>
<dbReference type="InterPro" id="IPR036188">
    <property type="entry name" value="FAD/NAD-bd_sf"/>
</dbReference>
<dbReference type="Gene3D" id="3.50.50.100">
    <property type="match status" value="1"/>
</dbReference>
<protein>
    <recommendedName>
        <fullName evidence="3">NADH:ubiquinone reductase (non-electrogenic)</fullName>
        <ecNumber evidence="3">1.6.5.9</ecNumber>
    </recommendedName>
</protein>
<comment type="subcellular location">
    <subcellularLocation>
        <location evidence="1">Mitochondrion inner membrane</location>
        <topology evidence="1">Peripheral membrane protein</topology>
        <orientation evidence="1">Intermembrane side</orientation>
    </subcellularLocation>
</comment>